<dbReference type="PIRSF" id="PIRSF006816">
    <property type="entry name" value="Cyc3_hyd_g"/>
    <property type="match status" value="1"/>
</dbReference>
<dbReference type="Gene3D" id="3.40.50.80">
    <property type="entry name" value="Nucleotide-binding domain of ferredoxin-NADP reductase (FNR) module"/>
    <property type="match status" value="1"/>
</dbReference>
<dbReference type="Pfam" id="PF10418">
    <property type="entry name" value="DHODB_Fe-S_bind"/>
    <property type="match status" value="1"/>
</dbReference>
<comment type="pathway">
    <text evidence="11">Pyrimidine metabolism; UMP biosynthesis via de novo pathway; orotate from (S)-dihydroorotate (NAD(+) route): step 1/1.</text>
</comment>
<evidence type="ECO:0000256" key="11">
    <source>
        <dbReference type="HAMAP-Rule" id="MF_01211"/>
    </source>
</evidence>
<dbReference type="PANTHER" id="PTHR43513">
    <property type="entry name" value="DIHYDROOROTATE DEHYDROGENASE B (NAD(+)), ELECTRON TRANSFER SUBUNIT"/>
    <property type="match status" value="1"/>
</dbReference>
<dbReference type="InterPro" id="IPR039261">
    <property type="entry name" value="FNR_nucleotide-bd"/>
</dbReference>
<dbReference type="PROSITE" id="PS51384">
    <property type="entry name" value="FAD_FR"/>
    <property type="match status" value="1"/>
</dbReference>
<dbReference type="InterPro" id="IPR050353">
    <property type="entry name" value="PyrK_electron_transfer"/>
</dbReference>
<keyword evidence="7 11" id="KW-0665">Pyrimidine biosynthesis</keyword>
<feature type="binding site" evidence="11">
    <location>
        <position position="219"/>
    </location>
    <ligand>
        <name>[2Fe-2S] cluster</name>
        <dbReference type="ChEBI" id="CHEBI:190135"/>
    </ligand>
</feature>
<dbReference type="InterPro" id="IPR019480">
    <property type="entry name" value="Dihydroorotate_DH_Fe-S-bd"/>
</dbReference>
<dbReference type="InterPro" id="IPR012165">
    <property type="entry name" value="Cyt_c3_hydrogenase_gsu"/>
</dbReference>
<gene>
    <name evidence="11" type="primary">pyrK</name>
    <name evidence="13" type="ORF">J2Z44_003812</name>
</gene>
<dbReference type="SUPFAM" id="SSF52343">
    <property type="entry name" value="Ferredoxin reductase-like, C-terminal NADP-linked domain"/>
    <property type="match status" value="1"/>
</dbReference>
<feature type="binding site" evidence="11">
    <location>
        <begin position="53"/>
        <end position="56"/>
    </location>
    <ligand>
        <name>FAD</name>
        <dbReference type="ChEBI" id="CHEBI:57692"/>
    </ligand>
</feature>
<evidence type="ECO:0000256" key="7">
    <source>
        <dbReference type="ARBA" id="ARBA00022975"/>
    </source>
</evidence>
<dbReference type="InterPro" id="IPR017927">
    <property type="entry name" value="FAD-bd_FR_type"/>
</dbReference>
<keyword evidence="4 11" id="KW-0001">2Fe-2S</keyword>
<sequence>METSKYNHTLCKVKENKQLTKDIYKLVIEGSFKGNPGEFYMLKCWEEEPVLYRPISIHHIDENKIEFVYAAIGKGTKLISKLDVGDEVRLIGPLGNGFPIEEIKGKVAIVTGGIGIAPMEYVIKKLKDCTVDLFLGFREEVYCIEELKPLVNSINLATEYGEIGHRGYVTEIFDPKGYDVVLCCGPEVMMDKVLKMCKETNTKIFISEEKKMACGIGACLVCTCKTINGNKKTCKDGPVFRGEELEAKGEVRC</sequence>
<feature type="binding site" evidence="11">
    <location>
        <position position="222"/>
    </location>
    <ligand>
        <name>[2Fe-2S] cluster</name>
        <dbReference type="ChEBI" id="CHEBI:190135"/>
    </ligand>
</feature>
<evidence type="ECO:0000256" key="8">
    <source>
        <dbReference type="ARBA" id="ARBA00022982"/>
    </source>
</evidence>
<dbReference type="SUPFAM" id="SSF63380">
    <property type="entry name" value="Riboflavin synthase domain-like"/>
    <property type="match status" value="1"/>
</dbReference>
<dbReference type="PANTHER" id="PTHR43513:SF3">
    <property type="entry name" value="DIHYDROOROTATE DEHYDROGENASE B (NAD(+)), ELECTRON TRANSFER SUBUNIT-RELATED"/>
    <property type="match status" value="1"/>
</dbReference>
<evidence type="ECO:0000256" key="4">
    <source>
        <dbReference type="ARBA" id="ARBA00022714"/>
    </source>
</evidence>
<accession>A0ABS4K855</accession>
<evidence type="ECO:0000256" key="5">
    <source>
        <dbReference type="ARBA" id="ARBA00022723"/>
    </source>
</evidence>
<dbReference type="CDD" id="cd06218">
    <property type="entry name" value="DHOD_e_trans"/>
    <property type="match status" value="1"/>
</dbReference>
<keyword evidence="8 11" id="KW-0249">Electron transport</keyword>
<comment type="similarity">
    <text evidence="1 11">Belongs to the PyrK family.</text>
</comment>
<comment type="subunit">
    <text evidence="11">Heterotetramer of 2 PyrK and 2 PyrD type B subunits.</text>
</comment>
<dbReference type="NCBIfam" id="NF000798">
    <property type="entry name" value="PRK00054.1-3"/>
    <property type="match status" value="1"/>
</dbReference>
<feature type="binding site" evidence="11">
    <location>
        <position position="234"/>
    </location>
    <ligand>
        <name>[2Fe-2S] cluster</name>
        <dbReference type="ChEBI" id="CHEBI:190135"/>
    </ligand>
</feature>
<comment type="caution">
    <text evidence="13">The sequence shown here is derived from an EMBL/GenBank/DDBJ whole genome shotgun (WGS) entry which is preliminary data.</text>
</comment>
<keyword evidence="2 11" id="KW-0813">Transport</keyword>
<comment type="cofactor">
    <cofactor evidence="11">
        <name>[2Fe-2S] cluster</name>
        <dbReference type="ChEBI" id="CHEBI:190135"/>
    </cofactor>
    <text evidence="11">Binds 1 [2Fe-2S] cluster per subunit.</text>
</comment>
<dbReference type="Gene3D" id="2.10.240.10">
    <property type="entry name" value="Dihydroorotate dehydrogenase, electron transfer subunit"/>
    <property type="match status" value="1"/>
</dbReference>
<comment type="function">
    <text evidence="11">Responsible for channeling the electrons from the oxidation of dihydroorotate from the FMN redox center in the PyrD type B subunit to the ultimate electron acceptor NAD(+).</text>
</comment>
<comment type="caution">
    <text evidence="11">Lacks conserved residue(s) required for the propagation of feature annotation.</text>
</comment>
<keyword evidence="6 11" id="KW-0274">FAD</keyword>
<dbReference type="InterPro" id="IPR017938">
    <property type="entry name" value="Riboflavin_synthase-like_b-brl"/>
</dbReference>
<feature type="binding site" evidence="11">
    <location>
        <position position="214"/>
    </location>
    <ligand>
        <name>[2Fe-2S] cluster</name>
        <dbReference type="ChEBI" id="CHEBI:190135"/>
    </ligand>
</feature>
<organism evidence="13 14">
    <name type="scientific">Clostridium punense</name>
    <dbReference type="NCBI Taxonomy" id="1054297"/>
    <lineage>
        <taxon>Bacteria</taxon>
        <taxon>Bacillati</taxon>
        <taxon>Bacillota</taxon>
        <taxon>Clostridia</taxon>
        <taxon>Eubacteriales</taxon>
        <taxon>Clostridiaceae</taxon>
        <taxon>Clostridium</taxon>
    </lineage>
</organism>
<comment type="cofactor">
    <cofactor evidence="11">
        <name>FAD</name>
        <dbReference type="ChEBI" id="CHEBI:57692"/>
    </cofactor>
    <text evidence="11">Binds 1 FAD per subunit.</text>
</comment>
<dbReference type="HAMAP" id="MF_01211">
    <property type="entry name" value="DHODB_Fe_S_bind"/>
    <property type="match status" value="1"/>
</dbReference>
<keyword evidence="5 11" id="KW-0479">Metal-binding</keyword>
<evidence type="ECO:0000256" key="6">
    <source>
        <dbReference type="ARBA" id="ARBA00022827"/>
    </source>
</evidence>
<dbReference type="RefSeq" id="WP_021282198.1">
    <property type="nucleotide sequence ID" value="NZ_JAGGLL010000043.1"/>
</dbReference>
<dbReference type="InterPro" id="IPR037117">
    <property type="entry name" value="Dihydroorotate_DH_ele_sf"/>
</dbReference>
<dbReference type="InterPro" id="IPR023455">
    <property type="entry name" value="Dihydroorotate_DHASE_ETsu"/>
</dbReference>
<keyword evidence="14" id="KW-1185">Reference proteome</keyword>
<evidence type="ECO:0000313" key="13">
    <source>
        <dbReference type="EMBL" id="MBP2023967.1"/>
    </source>
</evidence>
<keyword evidence="10 11" id="KW-0411">Iron-sulfur</keyword>
<evidence type="ECO:0000256" key="9">
    <source>
        <dbReference type="ARBA" id="ARBA00023004"/>
    </source>
</evidence>
<feature type="domain" description="FAD-binding FR-type" evidence="12">
    <location>
        <begin position="6"/>
        <end position="100"/>
    </location>
</feature>
<evidence type="ECO:0000256" key="2">
    <source>
        <dbReference type="ARBA" id="ARBA00022448"/>
    </source>
</evidence>
<evidence type="ECO:0000256" key="1">
    <source>
        <dbReference type="ARBA" id="ARBA00006422"/>
    </source>
</evidence>
<dbReference type="Proteomes" id="UP001519308">
    <property type="component" value="Unassembled WGS sequence"/>
</dbReference>
<evidence type="ECO:0000256" key="10">
    <source>
        <dbReference type="ARBA" id="ARBA00023014"/>
    </source>
</evidence>
<protein>
    <recommendedName>
        <fullName evidence="11">Dihydroorotate dehydrogenase B (NAD(+)), electron transfer subunit</fullName>
    </recommendedName>
    <alternativeName>
        <fullName evidence="11">Dihydroorotate oxidase B, electron transfer subunit</fullName>
    </alternativeName>
</protein>
<keyword evidence="9 11" id="KW-0408">Iron</keyword>
<proteinExistence type="inferred from homology"/>
<reference evidence="13 14" key="1">
    <citation type="submission" date="2021-03" db="EMBL/GenBank/DDBJ databases">
        <title>Genomic Encyclopedia of Type Strains, Phase IV (KMG-IV): sequencing the most valuable type-strain genomes for metagenomic binning, comparative biology and taxonomic classification.</title>
        <authorList>
            <person name="Goeker M."/>
        </authorList>
    </citation>
    <scope>NUCLEOTIDE SEQUENCE [LARGE SCALE GENOMIC DNA]</scope>
    <source>
        <strain evidence="13 14">DSM 28650</strain>
    </source>
</reference>
<feature type="binding site" evidence="11">
    <location>
        <begin position="75"/>
        <end position="76"/>
    </location>
    <ligand>
        <name>FAD</name>
        <dbReference type="ChEBI" id="CHEBI:57692"/>
    </ligand>
</feature>
<dbReference type="Gene3D" id="2.40.30.10">
    <property type="entry name" value="Translation factors"/>
    <property type="match status" value="1"/>
</dbReference>
<keyword evidence="3 11" id="KW-0285">Flavoprotein</keyword>
<evidence type="ECO:0000313" key="14">
    <source>
        <dbReference type="Proteomes" id="UP001519308"/>
    </source>
</evidence>
<dbReference type="EMBL" id="JAGGLL010000043">
    <property type="protein sequence ID" value="MBP2023967.1"/>
    <property type="molecule type" value="Genomic_DNA"/>
</dbReference>
<evidence type="ECO:0000256" key="3">
    <source>
        <dbReference type="ARBA" id="ARBA00022630"/>
    </source>
</evidence>
<name>A0ABS4K855_9CLOT</name>
<evidence type="ECO:0000259" key="12">
    <source>
        <dbReference type="PROSITE" id="PS51384"/>
    </source>
</evidence>